<evidence type="ECO:0000313" key="1">
    <source>
        <dbReference type="EMBL" id="MDN5213759.1"/>
    </source>
</evidence>
<dbReference type="CDD" id="cd02440">
    <property type="entry name" value="AdoMet_MTases"/>
    <property type="match status" value="1"/>
</dbReference>
<evidence type="ECO:0000313" key="2">
    <source>
        <dbReference type="Proteomes" id="UP001172083"/>
    </source>
</evidence>
<keyword evidence="2" id="KW-1185">Reference proteome</keyword>
<protein>
    <submittedName>
        <fullName evidence="1">Class I SAM-dependent methyltransferase</fullName>
        <ecNumber evidence="1">2.1.1.-</ecNumber>
    </submittedName>
</protein>
<dbReference type="PANTHER" id="PTHR32379:SF1">
    <property type="entry name" value="GUANIDINOACETATE N-METHYLTRANSFERASE"/>
    <property type="match status" value="1"/>
</dbReference>
<accession>A0ABT8L7M2</accession>
<keyword evidence="1" id="KW-0808">Transferase</keyword>
<sequence>MTRRIKRSEKFEISLVIKDDQFIRPPRDAQRNALLNRAVKEFAEDLAALNQQAAEFVEGAVQDTFGDRTQALLSDQEIMEDWQLPIMQAMADIVTESQGDVLEIGFGRGISSDMIQARAINSHTIIECNDAIVDRFHQWKENYQGKDIRLKHGMWQDVIHDLGRFDSIFFHTYPLNEDEYMNYVNGSVTFAEHFFQTAVKHLQPNGVFTYFSNEIDSLSREHQRLLLKHFSSFSVKTVELQVPDDVKDTWWANSMVIVKAVK</sequence>
<gene>
    <name evidence="1" type="ORF">QQ020_16925</name>
</gene>
<dbReference type="GO" id="GO:0008168">
    <property type="term" value="F:methyltransferase activity"/>
    <property type="evidence" value="ECO:0007669"/>
    <property type="project" value="UniProtKB-KW"/>
</dbReference>
<dbReference type="RefSeq" id="WP_346759097.1">
    <property type="nucleotide sequence ID" value="NZ_JAUJEB010000003.1"/>
</dbReference>
<proteinExistence type="predicted"/>
<dbReference type="Proteomes" id="UP001172083">
    <property type="component" value="Unassembled WGS sequence"/>
</dbReference>
<dbReference type="InterPro" id="IPR051038">
    <property type="entry name" value="RMT2/GAMT_Mtase"/>
</dbReference>
<dbReference type="EC" id="2.1.1.-" evidence="1"/>
<comment type="caution">
    <text evidence="1">The sequence shown here is derived from an EMBL/GenBank/DDBJ whole genome shotgun (WGS) entry which is preliminary data.</text>
</comment>
<dbReference type="GO" id="GO:0032259">
    <property type="term" value="P:methylation"/>
    <property type="evidence" value="ECO:0007669"/>
    <property type="project" value="UniProtKB-KW"/>
</dbReference>
<organism evidence="1 2">
    <name type="scientific">Agaribacillus aureus</name>
    <dbReference type="NCBI Taxonomy" id="3051825"/>
    <lineage>
        <taxon>Bacteria</taxon>
        <taxon>Pseudomonadati</taxon>
        <taxon>Bacteroidota</taxon>
        <taxon>Cytophagia</taxon>
        <taxon>Cytophagales</taxon>
        <taxon>Splendidivirgaceae</taxon>
        <taxon>Agaribacillus</taxon>
    </lineage>
</organism>
<keyword evidence="1" id="KW-0489">Methyltransferase</keyword>
<dbReference type="Gene3D" id="3.40.50.150">
    <property type="entry name" value="Vaccinia Virus protein VP39"/>
    <property type="match status" value="1"/>
</dbReference>
<reference evidence="1" key="1">
    <citation type="submission" date="2023-06" db="EMBL/GenBank/DDBJ databases">
        <title>Genomic of Agaribacillus aureum.</title>
        <authorList>
            <person name="Wang G."/>
        </authorList>
    </citation>
    <scope>NUCLEOTIDE SEQUENCE</scope>
    <source>
        <strain evidence="1">BMA12</strain>
    </source>
</reference>
<dbReference type="InterPro" id="IPR029063">
    <property type="entry name" value="SAM-dependent_MTases_sf"/>
</dbReference>
<name>A0ABT8L7M2_9BACT</name>
<dbReference type="SUPFAM" id="SSF53335">
    <property type="entry name" value="S-adenosyl-L-methionine-dependent methyltransferases"/>
    <property type="match status" value="1"/>
</dbReference>
<dbReference type="PANTHER" id="PTHR32379">
    <property type="entry name" value="GUANIDINOACETATE N-METHYLTRANSFERASE"/>
    <property type="match status" value="1"/>
</dbReference>
<dbReference type="EMBL" id="JAUJEB010000003">
    <property type="protein sequence ID" value="MDN5213759.1"/>
    <property type="molecule type" value="Genomic_DNA"/>
</dbReference>